<evidence type="ECO:0000313" key="2">
    <source>
        <dbReference type="Proteomes" id="UP000694941"/>
    </source>
</evidence>
<evidence type="ECO:0000313" key="3">
    <source>
        <dbReference type="RefSeq" id="XP_013773626.1"/>
    </source>
</evidence>
<evidence type="ECO:0000259" key="1">
    <source>
        <dbReference type="PROSITE" id="PS50878"/>
    </source>
</evidence>
<dbReference type="PROSITE" id="PS50878">
    <property type="entry name" value="RT_POL"/>
    <property type="match status" value="1"/>
</dbReference>
<name>A0ABM1B2S6_LIMPO</name>
<dbReference type="PANTHER" id="PTHR21301">
    <property type="entry name" value="REVERSE TRANSCRIPTASE"/>
    <property type="match status" value="1"/>
</dbReference>
<organism evidence="2 3">
    <name type="scientific">Limulus polyphemus</name>
    <name type="common">Atlantic horseshoe crab</name>
    <dbReference type="NCBI Taxonomy" id="6850"/>
    <lineage>
        <taxon>Eukaryota</taxon>
        <taxon>Metazoa</taxon>
        <taxon>Ecdysozoa</taxon>
        <taxon>Arthropoda</taxon>
        <taxon>Chelicerata</taxon>
        <taxon>Merostomata</taxon>
        <taxon>Xiphosura</taxon>
        <taxon>Limulidae</taxon>
        <taxon>Limulus</taxon>
    </lineage>
</organism>
<accession>A0ABM1B2S6</accession>
<dbReference type="PANTHER" id="PTHR21301:SF10">
    <property type="entry name" value="REVERSE TRANSCRIPTASE DOMAIN-CONTAINING PROTEIN"/>
    <property type="match status" value="1"/>
</dbReference>
<sequence>MASVFMSVLCGRKLSISSRCLVTVTQYAELQQLFTTNTRALDILNLYTKHYTSNLENTKKKQVENLNRLTKTDNPTTRNIVHNYSSRLLSDIENKVLKLGLNFSIQPSTVPTVDIVATLESAAQNLPKPMAEEFRHQTYTTLRNAKKPKPNNTKQECSALNRLKRDNIKILSADKGNSIVILEVKYYNTMIKQLLDKHQYKKITNDPTEKTNLVINRTLNKLKKQNLINEELSLRTNENSPPQFYGLSKVHKPNIPLRPIVSIINSPCHQLATFLVPILSPLRGNTEHRIQNSTDFIGQLGKLHIRSQDILGNFDVTYLFTNVPASETLQITRQRLLIDNSLPHRTDMKIVAFMELTTICLQSTYFQYNEELYKQTDGLAMGSSRSSILADIFKEDFEERALSSTSINPSFYVRYVDDIIVI</sequence>
<dbReference type="InterPro" id="IPR000477">
    <property type="entry name" value="RT_dom"/>
</dbReference>
<proteinExistence type="predicted"/>
<gene>
    <name evidence="3" type="primary">LOC106458646</name>
</gene>
<dbReference type="GeneID" id="106458646"/>
<keyword evidence="2" id="KW-1185">Reference proteome</keyword>
<reference evidence="3" key="1">
    <citation type="submission" date="2025-08" db="UniProtKB">
        <authorList>
            <consortium name="RefSeq"/>
        </authorList>
    </citation>
    <scope>IDENTIFICATION</scope>
    <source>
        <tissue evidence="3">Muscle</tissue>
    </source>
</reference>
<dbReference type="Proteomes" id="UP000694941">
    <property type="component" value="Unplaced"/>
</dbReference>
<dbReference type="RefSeq" id="XP_013773626.1">
    <property type="nucleotide sequence ID" value="XM_013918172.1"/>
</dbReference>
<feature type="domain" description="Reverse transcriptase" evidence="1">
    <location>
        <begin position="187"/>
        <end position="422"/>
    </location>
</feature>
<protein>
    <submittedName>
        <fullName evidence="3">Uncharacterized protein LOC106458646</fullName>
    </submittedName>
</protein>